<sequence>MKIVLFFLLILFSSASSFAQITMDTEYKDDGSIELYATNPENAPYTVLIDVTAHSNLLPIGSSGLVIARPGRSKVTTLKRRTEGQSTSLRYTYSFIKGDYFAKSKVEPTYLIPLPEGTLATGIRMTHIENRLQPKEENTEYVGISFRFDLPTEIRAPRKGVVTAISMEQYDEQQNLDFDRSENFIELFHEDGSLTKIMVLRPGSQRVKVGQVVFPGDVLADSAGEEYVSGLHVRLVNMKPVKDGTNKLKYYHEPMKFISKEGESDFPQMKKVAVIYPEEIVTAEMSKKEKKAFVAETQD</sequence>
<organism evidence="2 3">
    <name type="scientific">Algoriphagus locisalis</name>
    <dbReference type="NCBI Taxonomy" id="305507"/>
    <lineage>
        <taxon>Bacteria</taxon>
        <taxon>Pseudomonadati</taxon>
        <taxon>Bacteroidota</taxon>
        <taxon>Cytophagia</taxon>
        <taxon>Cytophagales</taxon>
        <taxon>Cyclobacteriaceae</taxon>
        <taxon>Algoriphagus</taxon>
    </lineage>
</organism>
<feature type="signal peptide" evidence="1">
    <location>
        <begin position="1"/>
        <end position="19"/>
    </location>
</feature>
<proteinExistence type="predicted"/>
<dbReference type="RefSeq" id="WP_091695957.1">
    <property type="nucleotide sequence ID" value="NZ_FPBF01000005.1"/>
</dbReference>
<reference evidence="3" key="1">
    <citation type="submission" date="2016-10" db="EMBL/GenBank/DDBJ databases">
        <authorList>
            <person name="Varghese N."/>
            <person name="Submissions S."/>
        </authorList>
    </citation>
    <scope>NUCLEOTIDE SEQUENCE [LARGE SCALE GENOMIC DNA]</scope>
    <source>
        <strain evidence="3">DSM 23445</strain>
    </source>
</reference>
<dbReference type="OrthoDB" id="1112802at2"/>
<dbReference type="AlphaFoldDB" id="A0A1I7CY43"/>
<gene>
    <name evidence="2" type="ORF">SAMN04489724_3567</name>
</gene>
<dbReference type="Proteomes" id="UP000199673">
    <property type="component" value="Unassembled WGS sequence"/>
</dbReference>
<dbReference type="InterPro" id="IPR011055">
    <property type="entry name" value="Dup_hybrid_motif"/>
</dbReference>
<dbReference type="Gene3D" id="2.70.70.10">
    <property type="entry name" value="Glucose Permease (Domain IIA)"/>
    <property type="match status" value="1"/>
</dbReference>
<evidence type="ECO:0000256" key="1">
    <source>
        <dbReference type="SAM" id="SignalP"/>
    </source>
</evidence>
<protein>
    <submittedName>
        <fullName evidence="2">Peptidase family M23</fullName>
    </submittedName>
</protein>
<accession>A0A1I7CY43</accession>
<name>A0A1I7CY43_9BACT</name>
<dbReference type="EMBL" id="FPBF01000005">
    <property type="protein sequence ID" value="SFU04329.1"/>
    <property type="molecule type" value="Genomic_DNA"/>
</dbReference>
<dbReference type="STRING" id="305507.SAMN04489724_3567"/>
<keyword evidence="3" id="KW-1185">Reference proteome</keyword>
<feature type="chain" id="PRO_5011613587" evidence="1">
    <location>
        <begin position="20"/>
        <end position="299"/>
    </location>
</feature>
<evidence type="ECO:0000313" key="2">
    <source>
        <dbReference type="EMBL" id="SFU04329.1"/>
    </source>
</evidence>
<dbReference type="CDD" id="cd12797">
    <property type="entry name" value="M23_peptidase"/>
    <property type="match status" value="1"/>
</dbReference>
<keyword evidence="1" id="KW-0732">Signal</keyword>
<evidence type="ECO:0000313" key="3">
    <source>
        <dbReference type="Proteomes" id="UP000199673"/>
    </source>
</evidence>